<dbReference type="AlphaFoldDB" id="A0A382DAF3"/>
<dbReference type="PANTHER" id="PTHR30502:SF0">
    <property type="entry name" value="PHOSPHOENOLPYRUVATE CARBOXYLASE FAMILY PROTEIN"/>
    <property type="match status" value="1"/>
</dbReference>
<comment type="similarity">
    <text evidence="1">Belongs to the HpcH/HpaI aldolase family.</text>
</comment>
<dbReference type="EMBL" id="UINC01038444">
    <property type="protein sequence ID" value="SVB35476.1"/>
    <property type="molecule type" value="Genomic_DNA"/>
</dbReference>
<feature type="non-terminal residue" evidence="5">
    <location>
        <position position="1"/>
    </location>
</feature>
<keyword evidence="3" id="KW-0456">Lyase</keyword>
<reference evidence="5" key="1">
    <citation type="submission" date="2018-05" db="EMBL/GenBank/DDBJ databases">
        <authorList>
            <person name="Lanie J.A."/>
            <person name="Ng W.-L."/>
            <person name="Kazmierczak K.M."/>
            <person name="Andrzejewski T.M."/>
            <person name="Davidsen T.M."/>
            <person name="Wayne K.J."/>
            <person name="Tettelin H."/>
            <person name="Glass J.I."/>
            <person name="Rusch D."/>
            <person name="Podicherti R."/>
            <person name="Tsui H.-C.T."/>
            <person name="Winkler M.E."/>
        </authorList>
    </citation>
    <scope>NUCLEOTIDE SEQUENCE</scope>
</reference>
<evidence type="ECO:0000256" key="3">
    <source>
        <dbReference type="ARBA" id="ARBA00023239"/>
    </source>
</evidence>
<dbReference type="PANTHER" id="PTHR30502">
    <property type="entry name" value="2-KETO-3-DEOXY-L-RHAMNONATE ALDOLASE"/>
    <property type="match status" value="1"/>
</dbReference>
<keyword evidence="2" id="KW-0479">Metal-binding</keyword>
<name>A0A382DAF3_9ZZZZ</name>
<feature type="domain" description="HpcH/HpaI aldolase/citrate lyase" evidence="4">
    <location>
        <begin position="21"/>
        <end position="243"/>
    </location>
</feature>
<dbReference type="InterPro" id="IPR040442">
    <property type="entry name" value="Pyrv_kinase-like_dom_sf"/>
</dbReference>
<evidence type="ECO:0000259" key="4">
    <source>
        <dbReference type="Pfam" id="PF03328"/>
    </source>
</evidence>
<dbReference type="InterPro" id="IPR005000">
    <property type="entry name" value="Aldolase/citrate-lyase_domain"/>
</dbReference>
<proteinExistence type="inferred from homology"/>
<accession>A0A382DAF3</accession>
<dbReference type="Pfam" id="PF03328">
    <property type="entry name" value="HpcH_HpaI"/>
    <property type="match status" value="1"/>
</dbReference>
<dbReference type="InterPro" id="IPR050251">
    <property type="entry name" value="HpcH-HpaI_aldolase"/>
</dbReference>
<dbReference type="Gene3D" id="3.20.20.60">
    <property type="entry name" value="Phosphoenolpyruvate-binding domains"/>
    <property type="match status" value="1"/>
</dbReference>
<dbReference type="GO" id="GO:0046872">
    <property type="term" value="F:metal ion binding"/>
    <property type="evidence" value="ECO:0007669"/>
    <property type="project" value="UniProtKB-KW"/>
</dbReference>
<dbReference type="InterPro" id="IPR015813">
    <property type="entry name" value="Pyrv/PenolPyrv_kinase-like_dom"/>
</dbReference>
<dbReference type="GO" id="GO:0005737">
    <property type="term" value="C:cytoplasm"/>
    <property type="evidence" value="ECO:0007669"/>
    <property type="project" value="TreeGrafter"/>
</dbReference>
<protein>
    <recommendedName>
        <fullName evidence="4">HpcH/HpaI aldolase/citrate lyase domain-containing protein</fullName>
    </recommendedName>
</protein>
<organism evidence="5">
    <name type="scientific">marine metagenome</name>
    <dbReference type="NCBI Taxonomy" id="408172"/>
    <lineage>
        <taxon>unclassified sequences</taxon>
        <taxon>metagenomes</taxon>
        <taxon>ecological metagenomes</taxon>
    </lineage>
</organism>
<evidence type="ECO:0000313" key="5">
    <source>
        <dbReference type="EMBL" id="SVB35476.1"/>
    </source>
</evidence>
<dbReference type="SUPFAM" id="SSF51621">
    <property type="entry name" value="Phosphoenolpyruvate/pyruvate domain"/>
    <property type="match status" value="1"/>
</dbReference>
<dbReference type="GO" id="GO:0016832">
    <property type="term" value="F:aldehyde-lyase activity"/>
    <property type="evidence" value="ECO:0007669"/>
    <property type="project" value="TreeGrafter"/>
</dbReference>
<sequence>VDRTTRIFRDRLCAGEVVAGTWAVMPSPWVVEVLASAGFDFIIVDMEHGPADFAVATDMIRAAEIHGCAPLVRVPALEESAILRALDIGPTGLLVPQIQSGKDVELVIQYAKYPPIGRRGHSPFTRSGGFSHHDAAANVDQVNRELTVGILVEGTEGISAFEEILEAGQGEIDLIYIGLYDLAKSMGHPGDIRHPEVTAEMVRCVQLAREVNIATGTIADSLESIDELIGHGVQMIAFLNDTGILYDAVESAVKSIRR</sequence>
<gene>
    <name evidence="5" type="ORF">METZ01_LOCUS188330</name>
</gene>
<evidence type="ECO:0000256" key="2">
    <source>
        <dbReference type="ARBA" id="ARBA00022723"/>
    </source>
</evidence>
<evidence type="ECO:0000256" key="1">
    <source>
        <dbReference type="ARBA" id="ARBA00005568"/>
    </source>
</evidence>